<dbReference type="EMBL" id="JBEPSH010000011">
    <property type="protein sequence ID" value="MET4579812.1"/>
    <property type="molecule type" value="Genomic_DNA"/>
</dbReference>
<protein>
    <submittedName>
        <fullName evidence="2">Uncharacterized protein</fullName>
    </submittedName>
</protein>
<accession>A0ABV2QFJ7</accession>
<name>A0ABV2QFJ7_9BURK</name>
<dbReference type="Proteomes" id="UP001549320">
    <property type="component" value="Unassembled WGS sequence"/>
</dbReference>
<feature type="non-terminal residue" evidence="2">
    <location>
        <position position="1"/>
    </location>
</feature>
<keyword evidence="3" id="KW-1185">Reference proteome</keyword>
<evidence type="ECO:0000256" key="1">
    <source>
        <dbReference type="SAM" id="MobiDB-lite"/>
    </source>
</evidence>
<reference evidence="2 3" key="1">
    <citation type="submission" date="2024-06" db="EMBL/GenBank/DDBJ databases">
        <title>Sorghum-associated microbial communities from plants grown in Nebraska, USA.</title>
        <authorList>
            <person name="Schachtman D."/>
        </authorList>
    </citation>
    <scope>NUCLEOTIDE SEQUENCE [LARGE SCALE GENOMIC DNA]</scope>
    <source>
        <strain evidence="2 3">2709</strain>
    </source>
</reference>
<evidence type="ECO:0000313" key="2">
    <source>
        <dbReference type="EMBL" id="MET4579812.1"/>
    </source>
</evidence>
<feature type="region of interest" description="Disordered" evidence="1">
    <location>
        <begin position="1"/>
        <end position="31"/>
    </location>
</feature>
<comment type="caution">
    <text evidence="2">The sequence shown here is derived from an EMBL/GenBank/DDBJ whole genome shotgun (WGS) entry which is preliminary data.</text>
</comment>
<proteinExistence type="predicted"/>
<gene>
    <name evidence="2" type="ORF">ABIE13_004949</name>
</gene>
<organism evidence="2 3">
    <name type="scientific">Ottowia thiooxydans</name>
    <dbReference type="NCBI Taxonomy" id="219182"/>
    <lineage>
        <taxon>Bacteria</taxon>
        <taxon>Pseudomonadati</taxon>
        <taxon>Pseudomonadota</taxon>
        <taxon>Betaproteobacteria</taxon>
        <taxon>Burkholderiales</taxon>
        <taxon>Comamonadaceae</taxon>
        <taxon>Ottowia</taxon>
    </lineage>
</organism>
<evidence type="ECO:0000313" key="3">
    <source>
        <dbReference type="Proteomes" id="UP001549320"/>
    </source>
</evidence>
<sequence>AGRPSAGEGAKPEGRGAGHSSAPAELALPGR</sequence>